<dbReference type="InterPro" id="IPR029787">
    <property type="entry name" value="Nucleotide_cyclase"/>
</dbReference>
<keyword evidence="9" id="KW-0460">Magnesium</keyword>
<dbReference type="Proteomes" id="UP000324222">
    <property type="component" value="Unassembled WGS sequence"/>
</dbReference>
<comment type="cofactor">
    <cofactor evidence="2">
        <name>Mg(2+)</name>
        <dbReference type="ChEBI" id="CHEBI:18420"/>
    </cofactor>
</comment>
<dbReference type="InterPro" id="IPR018297">
    <property type="entry name" value="A/G_cyclase_CS"/>
</dbReference>
<dbReference type="PANTHER" id="PTHR45627:SF26">
    <property type="entry name" value="ADENYLATE CYCLASE TYPE 1"/>
    <property type="match status" value="1"/>
</dbReference>
<evidence type="ECO:0000256" key="3">
    <source>
        <dbReference type="ARBA" id="ARBA00004141"/>
    </source>
</evidence>
<comment type="subcellular location">
    <subcellularLocation>
        <location evidence="3">Membrane</location>
        <topology evidence="3">Multi-pass membrane protein</topology>
    </subcellularLocation>
</comment>
<dbReference type="Gene3D" id="3.30.70.1230">
    <property type="entry name" value="Nucleotide cyclase"/>
    <property type="match status" value="1"/>
</dbReference>
<dbReference type="GO" id="GO:0035556">
    <property type="term" value="P:intracellular signal transduction"/>
    <property type="evidence" value="ECO:0007669"/>
    <property type="project" value="InterPro"/>
</dbReference>
<accession>A0A5B7KD04</accession>
<dbReference type="EMBL" id="VSRR010152868">
    <property type="protein sequence ID" value="MPD06761.1"/>
    <property type="molecule type" value="Genomic_DNA"/>
</dbReference>
<gene>
    <name evidence="16" type="primary">rut_2</name>
    <name evidence="16" type="ORF">E2C01_102589</name>
</gene>
<feature type="domain" description="Guanylate cyclase" evidence="15">
    <location>
        <begin position="1"/>
        <end position="86"/>
    </location>
</feature>
<keyword evidence="5" id="KW-0812">Transmembrane</keyword>
<sequence length="100" mass="11144">MAAVGLMPDMRILDHKEESASYYLSVLAELVFAFREKLANINENSYNNFTLRVGMNIGPVVAGVIGARKPQYDIWGNTVNVASRMDSTGLPNHTQVRHSY</sequence>
<dbReference type="GO" id="GO:0007189">
    <property type="term" value="P:adenylate cyclase-activating G protein-coupled receptor signaling pathway"/>
    <property type="evidence" value="ECO:0007669"/>
    <property type="project" value="TreeGrafter"/>
</dbReference>
<comment type="similarity">
    <text evidence="14">Belongs to the adenylyl cyclase class-4/guanylyl cyclase family.</text>
</comment>
<evidence type="ECO:0000256" key="10">
    <source>
        <dbReference type="ARBA" id="ARBA00022989"/>
    </source>
</evidence>
<dbReference type="AlphaFoldDB" id="A0A5B7KD04"/>
<evidence type="ECO:0000259" key="15">
    <source>
        <dbReference type="PROSITE" id="PS50125"/>
    </source>
</evidence>
<keyword evidence="7" id="KW-0547">Nucleotide-binding</keyword>
<dbReference type="GO" id="GO:0005524">
    <property type="term" value="F:ATP binding"/>
    <property type="evidence" value="ECO:0007669"/>
    <property type="project" value="UniProtKB-KW"/>
</dbReference>
<protein>
    <recommendedName>
        <fullName evidence="4">adenylate cyclase</fullName>
        <ecNumber evidence="4">4.6.1.1</ecNumber>
    </recommendedName>
</protein>
<evidence type="ECO:0000256" key="14">
    <source>
        <dbReference type="RuleBase" id="RU000405"/>
    </source>
</evidence>
<dbReference type="GO" id="GO:0046872">
    <property type="term" value="F:metal ion binding"/>
    <property type="evidence" value="ECO:0007669"/>
    <property type="project" value="UniProtKB-KW"/>
</dbReference>
<organism evidence="16 17">
    <name type="scientific">Portunus trituberculatus</name>
    <name type="common">Swimming crab</name>
    <name type="synonym">Neptunus trituberculatus</name>
    <dbReference type="NCBI Taxonomy" id="210409"/>
    <lineage>
        <taxon>Eukaryota</taxon>
        <taxon>Metazoa</taxon>
        <taxon>Ecdysozoa</taxon>
        <taxon>Arthropoda</taxon>
        <taxon>Crustacea</taxon>
        <taxon>Multicrustacea</taxon>
        <taxon>Malacostraca</taxon>
        <taxon>Eumalacostraca</taxon>
        <taxon>Eucarida</taxon>
        <taxon>Decapoda</taxon>
        <taxon>Pleocyemata</taxon>
        <taxon>Brachyura</taxon>
        <taxon>Eubrachyura</taxon>
        <taxon>Portunoidea</taxon>
        <taxon>Portunidae</taxon>
        <taxon>Portuninae</taxon>
        <taxon>Portunus</taxon>
    </lineage>
</organism>
<keyword evidence="6" id="KW-0479">Metal-binding</keyword>
<keyword evidence="10" id="KW-1133">Transmembrane helix</keyword>
<dbReference type="GO" id="GO:0005886">
    <property type="term" value="C:plasma membrane"/>
    <property type="evidence" value="ECO:0007669"/>
    <property type="project" value="TreeGrafter"/>
</dbReference>
<reference evidence="16 17" key="1">
    <citation type="submission" date="2019-05" db="EMBL/GenBank/DDBJ databases">
        <title>Another draft genome of Portunus trituberculatus and its Hox gene families provides insights of decapod evolution.</title>
        <authorList>
            <person name="Jeong J.-H."/>
            <person name="Song I."/>
            <person name="Kim S."/>
            <person name="Choi T."/>
            <person name="Kim D."/>
            <person name="Ryu S."/>
            <person name="Kim W."/>
        </authorList>
    </citation>
    <scope>NUCLEOTIDE SEQUENCE [LARGE SCALE GENOMIC DNA]</scope>
    <source>
        <tissue evidence="16">Muscle</tissue>
    </source>
</reference>
<keyword evidence="17" id="KW-1185">Reference proteome</keyword>
<dbReference type="SUPFAM" id="SSF55073">
    <property type="entry name" value="Nucleotide cyclase"/>
    <property type="match status" value="1"/>
</dbReference>
<comment type="catalytic activity">
    <reaction evidence="1">
        <text>ATP = 3',5'-cyclic AMP + diphosphate</text>
        <dbReference type="Rhea" id="RHEA:15389"/>
        <dbReference type="ChEBI" id="CHEBI:30616"/>
        <dbReference type="ChEBI" id="CHEBI:33019"/>
        <dbReference type="ChEBI" id="CHEBI:58165"/>
        <dbReference type="EC" id="4.6.1.1"/>
    </reaction>
</comment>
<comment type="caution">
    <text evidence="16">The sequence shown here is derived from an EMBL/GenBank/DDBJ whole genome shotgun (WGS) entry which is preliminary data.</text>
</comment>
<dbReference type="PROSITE" id="PS50125">
    <property type="entry name" value="GUANYLATE_CYCLASE_2"/>
    <property type="match status" value="1"/>
</dbReference>
<keyword evidence="11" id="KW-0115">cAMP biosynthesis</keyword>
<evidence type="ECO:0000256" key="12">
    <source>
        <dbReference type="ARBA" id="ARBA00023136"/>
    </source>
</evidence>
<dbReference type="Pfam" id="PF00211">
    <property type="entry name" value="Guanylate_cyc"/>
    <property type="match status" value="1"/>
</dbReference>
<dbReference type="GO" id="GO:0006171">
    <property type="term" value="P:cAMP biosynthetic process"/>
    <property type="evidence" value="ECO:0007669"/>
    <property type="project" value="UniProtKB-KW"/>
</dbReference>
<evidence type="ECO:0000256" key="9">
    <source>
        <dbReference type="ARBA" id="ARBA00022842"/>
    </source>
</evidence>
<dbReference type="EC" id="4.6.1.1" evidence="4"/>
<dbReference type="OrthoDB" id="2107370at2759"/>
<evidence type="ECO:0000256" key="11">
    <source>
        <dbReference type="ARBA" id="ARBA00022998"/>
    </source>
</evidence>
<evidence type="ECO:0000256" key="6">
    <source>
        <dbReference type="ARBA" id="ARBA00022723"/>
    </source>
</evidence>
<evidence type="ECO:0000256" key="2">
    <source>
        <dbReference type="ARBA" id="ARBA00001946"/>
    </source>
</evidence>
<dbReference type="PANTHER" id="PTHR45627">
    <property type="entry name" value="ADENYLATE CYCLASE TYPE 1"/>
    <property type="match status" value="1"/>
</dbReference>
<dbReference type="InterPro" id="IPR001054">
    <property type="entry name" value="A/G_cyclase"/>
</dbReference>
<dbReference type="GO" id="GO:0004016">
    <property type="term" value="F:adenylate cyclase activity"/>
    <property type="evidence" value="ECO:0007669"/>
    <property type="project" value="UniProtKB-EC"/>
</dbReference>
<keyword evidence="13 14" id="KW-0456">Lyase</keyword>
<evidence type="ECO:0000313" key="16">
    <source>
        <dbReference type="EMBL" id="MPD06761.1"/>
    </source>
</evidence>
<evidence type="ECO:0000256" key="7">
    <source>
        <dbReference type="ARBA" id="ARBA00022741"/>
    </source>
</evidence>
<evidence type="ECO:0000256" key="13">
    <source>
        <dbReference type="ARBA" id="ARBA00023239"/>
    </source>
</evidence>
<proteinExistence type="inferred from homology"/>
<name>A0A5B7KD04_PORTR</name>
<evidence type="ECO:0000256" key="5">
    <source>
        <dbReference type="ARBA" id="ARBA00022692"/>
    </source>
</evidence>
<keyword evidence="8" id="KW-0067">ATP-binding</keyword>
<evidence type="ECO:0000256" key="8">
    <source>
        <dbReference type="ARBA" id="ARBA00022840"/>
    </source>
</evidence>
<dbReference type="PROSITE" id="PS00452">
    <property type="entry name" value="GUANYLATE_CYCLASE_1"/>
    <property type="match status" value="1"/>
</dbReference>
<evidence type="ECO:0000256" key="4">
    <source>
        <dbReference type="ARBA" id="ARBA00012201"/>
    </source>
</evidence>
<dbReference type="CDD" id="cd07302">
    <property type="entry name" value="CHD"/>
    <property type="match status" value="1"/>
</dbReference>
<evidence type="ECO:0000313" key="17">
    <source>
        <dbReference type="Proteomes" id="UP000324222"/>
    </source>
</evidence>
<evidence type="ECO:0000256" key="1">
    <source>
        <dbReference type="ARBA" id="ARBA00001593"/>
    </source>
</evidence>
<keyword evidence="12" id="KW-0472">Membrane</keyword>